<keyword evidence="5 7" id="KW-0472">Membrane</keyword>
<keyword evidence="9" id="KW-1185">Reference proteome</keyword>
<dbReference type="PANTHER" id="PTHR30606">
    <property type="entry name" value="LIPID A BIOSYNTHESIS LAUROYL ACYLTRANSFERASE"/>
    <property type="match status" value="1"/>
</dbReference>
<evidence type="ECO:0000313" key="9">
    <source>
        <dbReference type="Proteomes" id="UP000007590"/>
    </source>
</evidence>
<keyword evidence="7" id="KW-1133">Transmembrane helix</keyword>
<dbReference type="RefSeq" id="WP_014679619.1">
    <property type="nucleotide sequence ID" value="NC_017770.1"/>
</dbReference>
<organism evidence="8 9">
    <name type="scientific">Solitalea canadensis (strain ATCC 29591 / DSM 3403 / JCM 21819 / LMG 8368 / NBRC 15130 / NCIMB 12057 / USAM 9D)</name>
    <name type="common">Flexibacter canadensis</name>
    <dbReference type="NCBI Taxonomy" id="929556"/>
    <lineage>
        <taxon>Bacteria</taxon>
        <taxon>Pseudomonadati</taxon>
        <taxon>Bacteroidota</taxon>
        <taxon>Sphingobacteriia</taxon>
        <taxon>Sphingobacteriales</taxon>
        <taxon>Sphingobacteriaceae</taxon>
        <taxon>Solitalea</taxon>
    </lineage>
</organism>
<evidence type="ECO:0000256" key="3">
    <source>
        <dbReference type="ARBA" id="ARBA00022519"/>
    </source>
</evidence>
<dbReference type="Proteomes" id="UP000007590">
    <property type="component" value="Chromosome"/>
</dbReference>
<keyword evidence="3" id="KW-0997">Cell inner membrane</keyword>
<dbReference type="PANTHER" id="PTHR30606:SF10">
    <property type="entry name" value="PHOSPHATIDYLINOSITOL MANNOSIDE ACYLTRANSFERASE"/>
    <property type="match status" value="1"/>
</dbReference>
<protein>
    <submittedName>
        <fullName evidence="8">Lauroyl/myristoyl acyltransferase</fullName>
    </submittedName>
</protein>
<dbReference type="AlphaFoldDB" id="H8KQ97"/>
<dbReference type="Pfam" id="PF03279">
    <property type="entry name" value="Lip_A_acyltrans"/>
    <property type="match status" value="1"/>
</dbReference>
<name>H8KQ97_SOLCM</name>
<reference evidence="8" key="1">
    <citation type="submission" date="2012-02" db="EMBL/GenBank/DDBJ databases">
        <title>The complete genome of Solitalea canadensis DSM 3403.</title>
        <authorList>
            <consortium name="US DOE Joint Genome Institute (JGI-PGF)"/>
            <person name="Lucas S."/>
            <person name="Copeland A."/>
            <person name="Lapidus A."/>
            <person name="Glavina del Rio T."/>
            <person name="Dalin E."/>
            <person name="Tice H."/>
            <person name="Bruce D."/>
            <person name="Goodwin L."/>
            <person name="Pitluck S."/>
            <person name="Peters L."/>
            <person name="Ovchinnikova G."/>
            <person name="Lu M."/>
            <person name="Kyrpides N."/>
            <person name="Mavromatis K."/>
            <person name="Ivanova N."/>
            <person name="Brettin T."/>
            <person name="Detter J.C."/>
            <person name="Han C."/>
            <person name="Larimer F."/>
            <person name="Land M."/>
            <person name="Hauser L."/>
            <person name="Markowitz V."/>
            <person name="Cheng J.-F."/>
            <person name="Hugenholtz P."/>
            <person name="Woyke T."/>
            <person name="Wu D."/>
            <person name="Spring S."/>
            <person name="Schroeder M."/>
            <person name="Kopitz M."/>
            <person name="Brambilla E."/>
            <person name="Klenk H.-P."/>
            <person name="Eisen J.A."/>
        </authorList>
    </citation>
    <scope>NUCLEOTIDE SEQUENCE</scope>
    <source>
        <strain evidence="8">DSM 3403</strain>
    </source>
</reference>
<sequence>MIQRNYQAQVTTIDSKQRDKSYFEVLEPRIWSNFNALIAYPIVCIYHTLHQLLYKIIYLLSMLPLGVLNVIERILYFLVFNVFHYRNNIVLQNLSRSFPEKSYAEINEISKGFYKYFLTLFMEMFKMISISEKQMLKQLHVINPQLLDEYSSQGRNIILMLGHYGNWESLNILPKYFSLDFYAVYKPLSNKFFDNVIKRMRSRFGMKLLPMDQAARFMLLNKEQSNAYILISDQSPTAEAKYSSVFLNQPTYLFTGVERLAKAINAVVIYAELNNTKKAHCWEVSFSVLTETPMEEESFGITQKFTKRLEQTINNNPSYWLWSHKRWKHKPQLS</sequence>
<dbReference type="eggNOG" id="COG1560">
    <property type="taxonomic scope" value="Bacteria"/>
</dbReference>
<dbReference type="OrthoDB" id="9801955at2"/>
<gene>
    <name evidence="8" type="ordered locus">Solca_1303</name>
</gene>
<evidence type="ECO:0000256" key="2">
    <source>
        <dbReference type="ARBA" id="ARBA00022475"/>
    </source>
</evidence>
<feature type="transmembrane region" description="Helical" evidence="7">
    <location>
        <begin position="56"/>
        <end position="79"/>
    </location>
</feature>
<dbReference type="InterPro" id="IPR004960">
    <property type="entry name" value="LipA_acyltrans"/>
</dbReference>
<dbReference type="GO" id="GO:0016746">
    <property type="term" value="F:acyltransferase activity"/>
    <property type="evidence" value="ECO:0007669"/>
    <property type="project" value="UniProtKB-KW"/>
</dbReference>
<evidence type="ECO:0000313" key="8">
    <source>
        <dbReference type="EMBL" id="AFD06392.1"/>
    </source>
</evidence>
<dbReference type="EMBL" id="CP003349">
    <property type="protein sequence ID" value="AFD06392.1"/>
    <property type="molecule type" value="Genomic_DNA"/>
</dbReference>
<dbReference type="PIRSF" id="PIRSF026649">
    <property type="entry name" value="MsbB"/>
    <property type="match status" value="1"/>
</dbReference>
<proteinExistence type="predicted"/>
<keyword evidence="6 8" id="KW-0012">Acyltransferase</keyword>
<dbReference type="CDD" id="cd07984">
    <property type="entry name" value="LPLAT_LABLAT-like"/>
    <property type="match status" value="1"/>
</dbReference>
<evidence type="ECO:0000256" key="6">
    <source>
        <dbReference type="ARBA" id="ARBA00023315"/>
    </source>
</evidence>
<evidence type="ECO:0000256" key="5">
    <source>
        <dbReference type="ARBA" id="ARBA00023136"/>
    </source>
</evidence>
<evidence type="ECO:0000256" key="7">
    <source>
        <dbReference type="SAM" id="Phobius"/>
    </source>
</evidence>
<dbReference type="HOGENOM" id="CLU_049421_4_1_10"/>
<dbReference type="GO" id="GO:0009247">
    <property type="term" value="P:glycolipid biosynthetic process"/>
    <property type="evidence" value="ECO:0007669"/>
    <property type="project" value="UniProtKB-ARBA"/>
</dbReference>
<keyword evidence="2" id="KW-1003">Cell membrane</keyword>
<dbReference type="STRING" id="929556.Solca_1303"/>
<evidence type="ECO:0000256" key="1">
    <source>
        <dbReference type="ARBA" id="ARBA00004533"/>
    </source>
</evidence>
<keyword evidence="7" id="KW-0812">Transmembrane</keyword>
<comment type="subcellular location">
    <subcellularLocation>
        <location evidence="1">Cell inner membrane</location>
    </subcellularLocation>
</comment>
<accession>H8KQ97</accession>
<dbReference type="KEGG" id="scn:Solca_1303"/>
<evidence type="ECO:0000256" key="4">
    <source>
        <dbReference type="ARBA" id="ARBA00022679"/>
    </source>
</evidence>
<dbReference type="GO" id="GO:0005886">
    <property type="term" value="C:plasma membrane"/>
    <property type="evidence" value="ECO:0007669"/>
    <property type="project" value="UniProtKB-SubCell"/>
</dbReference>
<keyword evidence="4 8" id="KW-0808">Transferase</keyword>